<evidence type="ECO:0000313" key="2">
    <source>
        <dbReference type="EMBL" id="PWK84697.1"/>
    </source>
</evidence>
<dbReference type="EMBL" id="QGHD01000053">
    <property type="protein sequence ID" value="PWK84697.1"/>
    <property type="molecule type" value="Genomic_DNA"/>
</dbReference>
<keyword evidence="1" id="KW-0472">Membrane</keyword>
<feature type="transmembrane region" description="Helical" evidence="1">
    <location>
        <begin position="271"/>
        <end position="296"/>
    </location>
</feature>
<protein>
    <submittedName>
        <fullName evidence="2">Uncharacterized protein</fullName>
    </submittedName>
</protein>
<accession>A0ABX5LKP9</accession>
<keyword evidence="1" id="KW-1133">Transmembrane helix</keyword>
<feature type="transmembrane region" description="Helical" evidence="1">
    <location>
        <begin position="241"/>
        <end position="259"/>
    </location>
</feature>
<dbReference type="Proteomes" id="UP000245523">
    <property type="component" value="Unassembled WGS sequence"/>
</dbReference>
<reference evidence="2 3" key="1">
    <citation type="submission" date="2018-05" db="EMBL/GenBank/DDBJ databases">
        <title>Animal gut microbial communities from fecal samples from Wisconsin, USA.</title>
        <authorList>
            <person name="Neumann A."/>
        </authorList>
    </citation>
    <scope>NUCLEOTIDE SEQUENCE [LARGE SCALE GENOMIC DNA]</scope>
    <source>
        <strain evidence="2 3">UWS4</strain>
    </source>
</reference>
<gene>
    <name evidence="2" type="ORF">B0H50_1532</name>
</gene>
<proteinExistence type="predicted"/>
<evidence type="ECO:0000256" key="1">
    <source>
        <dbReference type="SAM" id="Phobius"/>
    </source>
</evidence>
<keyword evidence="3" id="KW-1185">Reference proteome</keyword>
<name>A0ABX5LKP9_9BACT</name>
<evidence type="ECO:0000313" key="3">
    <source>
        <dbReference type="Proteomes" id="UP000245523"/>
    </source>
</evidence>
<keyword evidence="1" id="KW-0812">Transmembrane</keyword>
<comment type="caution">
    <text evidence="2">The sequence shown here is derived from an EMBL/GenBank/DDBJ whole genome shotgun (WGS) entry which is preliminary data.</text>
</comment>
<sequence>MADYNQGAAILLQDGGQYIDVHDVDVVGRLVRDDDIRRVPAHHQAAKRQPHPFAPAQAGASLVPHRLREEEAVQAYLYLVLLQGGGVECSDLLQDGPVIADKGILLVQIDIVQLVGPEDSAFCRMLQTHHQFEQRALSASVGARQPDALPAVNGEIQPLPPQRRHTGICEVHPPCLYHLPPCMERGRVEIYLDGACQADGRLDCPDFLVHALKFFLLDLAESGGRVLRLVLQVSHSDAGDALLLALLLAAYIVFLLVLHRLFRLFLRLLQFLLPVLQLCSLGLKLLLFTLLVGVVIHGIEADAVGRHLIHRRHPVQQSPVVADYHNGSGIRRKEGVHLLPARQVQVVGRLVQQDQPRTVQRDSRQKDFRLLAPA</sequence>
<organism evidence="2 3">
    <name type="scientific">Hallerella porci</name>
    <dbReference type="NCBI Taxonomy" id="1945871"/>
    <lineage>
        <taxon>Bacteria</taxon>
        <taxon>Pseudomonadati</taxon>
        <taxon>Fibrobacterota</taxon>
        <taxon>Fibrobacteria</taxon>
        <taxon>Fibrobacterales</taxon>
        <taxon>Fibrobacteraceae</taxon>
        <taxon>Hallerella</taxon>
    </lineage>
</organism>